<proteinExistence type="predicted"/>
<sequence length="258" mass="27097">MTERPTTPLPDAPGGAGGGGEESRLAEAQLARAERLLGERPRIDAALKNFLSLRMAEDMTEADPCGSRASAGRGAITCARALSRALNALELPPSAEWAREHPQAEDERGVDFMERIGEYRVLQVLWARCRAAGQKPSAVLGRSALKLAYPLAARALLSPPVATGDTGGAAAGAGDELRDFVEGFGRSLEKGAPAADVVWAADLGAALASRRLARAAEAVERERRAASAEAFADELRAALAARHPAEEDAAVRIEEVAD</sequence>
<gene>
    <name evidence="2" type="ORF">AMON00008_LOCUS52714</name>
</gene>
<reference evidence="2" key="1">
    <citation type="submission" date="2021-01" db="EMBL/GenBank/DDBJ databases">
        <authorList>
            <person name="Corre E."/>
            <person name="Pelletier E."/>
            <person name="Niang G."/>
            <person name="Scheremetjew M."/>
            <person name="Finn R."/>
            <person name="Kale V."/>
            <person name="Holt S."/>
            <person name="Cochrane G."/>
            <person name="Meng A."/>
            <person name="Brown T."/>
            <person name="Cohen L."/>
        </authorList>
    </citation>
    <scope>NUCLEOTIDE SEQUENCE</scope>
    <source>
        <strain evidence="2">CCMP3105</strain>
    </source>
</reference>
<evidence type="ECO:0000256" key="1">
    <source>
        <dbReference type="SAM" id="MobiDB-lite"/>
    </source>
</evidence>
<evidence type="ECO:0000313" key="2">
    <source>
        <dbReference type="EMBL" id="CAE4650505.1"/>
    </source>
</evidence>
<organism evidence="2">
    <name type="scientific">Alexandrium monilatum</name>
    <dbReference type="NCBI Taxonomy" id="311494"/>
    <lineage>
        <taxon>Eukaryota</taxon>
        <taxon>Sar</taxon>
        <taxon>Alveolata</taxon>
        <taxon>Dinophyceae</taxon>
        <taxon>Gonyaulacales</taxon>
        <taxon>Pyrocystaceae</taxon>
        <taxon>Alexandrium</taxon>
    </lineage>
</organism>
<feature type="region of interest" description="Disordered" evidence="1">
    <location>
        <begin position="1"/>
        <end position="26"/>
    </location>
</feature>
<dbReference type="EMBL" id="HBNR01074224">
    <property type="protein sequence ID" value="CAE4650505.1"/>
    <property type="molecule type" value="Transcribed_RNA"/>
</dbReference>
<protein>
    <submittedName>
        <fullName evidence="2">Uncharacterized protein</fullName>
    </submittedName>
</protein>
<name>A0A7S4SQR0_9DINO</name>
<dbReference type="AlphaFoldDB" id="A0A7S4SQR0"/>
<accession>A0A7S4SQR0</accession>